<evidence type="ECO:0000313" key="2">
    <source>
        <dbReference type="EMBL" id="ACR37468.1"/>
    </source>
</evidence>
<organism evidence="2">
    <name type="scientific">Zea mays</name>
    <name type="common">Maize</name>
    <dbReference type="NCBI Taxonomy" id="4577"/>
    <lineage>
        <taxon>Eukaryota</taxon>
        <taxon>Viridiplantae</taxon>
        <taxon>Streptophyta</taxon>
        <taxon>Embryophyta</taxon>
        <taxon>Tracheophyta</taxon>
        <taxon>Spermatophyta</taxon>
        <taxon>Magnoliopsida</taxon>
        <taxon>Liliopsida</taxon>
        <taxon>Poales</taxon>
        <taxon>Poaceae</taxon>
        <taxon>PACMAD clade</taxon>
        <taxon>Panicoideae</taxon>
        <taxon>Andropogonodae</taxon>
        <taxon>Andropogoneae</taxon>
        <taxon>Tripsacinae</taxon>
        <taxon>Zea</taxon>
    </lineage>
</organism>
<reference evidence="2" key="1">
    <citation type="journal article" date="2009" name="PLoS Genet.">
        <title>Sequencing, mapping, and analysis of 27,455 maize full-length cDNAs.</title>
        <authorList>
            <person name="Soderlund C."/>
            <person name="Descour A."/>
            <person name="Kudrna D."/>
            <person name="Bomhoff M."/>
            <person name="Boyd L."/>
            <person name="Currie J."/>
            <person name="Angelova A."/>
            <person name="Collura K."/>
            <person name="Wissotski M."/>
            <person name="Ashley E."/>
            <person name="Morrow D."/>
            <person name="Fernandes J."/>
            <person name="Walbot V."/>
            <person name="Yu Y."/>
        </authorList>
    </citation>
    <scope>NUCLEOTIDE SEQUENCE</scope>
    <source>
        <strain evidence="2">B73</strain>
    </source>
</reference>
<feature type="compositionally biased region" description="Low complexity" evidence="1">
    <location>
        <begin position="1"/>
        <end position="21"/>
    </location>
</feature>
<feature type="region of interest" description="Disordered" evidence="1">
    <location>
        <begin position="1"/>
        <end position="28"/>
    </location>
</feature>
<proteinExistence type="evidence at transcript level"/>
<dbReference type="AlphaFoldDB" id="C4J8G8"/>
<name>C4J8G8_MAIZE</name>
<protein>
    <submittedName>
        <fullName evidence="2">Uncharacterized protein</fullName>
    </submittedName>
</protein>
<evidence type="ECO:0000256" key="1">
    <source>
        <dbReference type="SAM" id="MobiDB-lite"/>
    </source>
</evidence>
<sequence>MTKGTSGWWGASRSSSTAAGRRSPRSRWTPCCWASPVWRRRCRSGCLTTSTGRRSTVR</sequence>
<dbReference type="EMBL" id="BT087115">
    <property type="protein sequence ID" value="ACR37468.1"/>
    <property type="molecule type" value="mRNA"/>
</dbReference>
<accession>C4J8G8</accession>